<dbReference type="Proteomes" id="UP001597483">
    <property type="component" value="Unassembled WGS sequence"/>
</dbReference>
<comment type="caution">
    <text evidence="2">The sequence shown here is derived from an EMBL/GenBank/DDBJ whole genome shotgun (WGS) entry which is preliminary data.</text>
</comment>
<accession>A0ABW5H712</accession>
<keyword evidence="1" id="KW-0472">Membrane</keyword>
<feature type="transmembrane region" description="Helical" evidence="1">
    <location>
        <begin position="100"/>
        <end position="128"/>
    </location>
</feature>
<evidence type="ECO:0000256" key="1">
    <source>
        <dbReference type="SAM" id="Phobius"/>
    </source>
</evidence>
<organism evidence="2 3">
    <name type="scientific">Amycolatopsis silviterrae</name>
    <dbReference type="NCBI Taxonomy" id="1656914"/>
    <lineage>
        <taxon>Bacteria</taxon>
        <taxon>Bacillati</taxon>
        <taxon>Actinomycetota</taxon>
        <taxon>Actinomycetes</taxon>
        <taxon>Pseudonocardiales</taxon>
        <taxon>Pseudonocardiaceae</taxon>
        <taxon>Amycolatopsis</taxon>
    </lineage>
</organism>
<feature type="transmembrane region" description="Helical" evidence="1">
    <location>
        <begin position="60"/>
        <end position="79"/>
    </location>
</feature>
<sequence length="191" mass="20875">MDKLRRFNPWPIFLYNSKAMRGPDSDRLTWAERALLYGTPTVGLVLFLAFRLQLGGIAQLLSATSLLVGAMLSTFVFLANLRIKIQEVPDYRVRSGLKELVASSAVGALHVSLMAMLLALGLALMASWPLLAADGIPGNVASSVCVALLIHLVISLAAVLRRLFAIYEDLFKGDFLAKPSPEEPQPRRAKE</sequence>
<keyword evidence="1" id="KW-1133">Transmembrane helix</keyword>
<gene>
    <name evidence="2" type="ORF">ACFSVL_16945</name>
</gene>
<name>A0ABW5H712_9PSEU</name>
<proteinExistence type="predicted"/>
<evidence type="ECO:0000313" key="2">
    <source>
        <dbReference type="EMBL" id="MFD2469077.1"/>
    </source>
</evidence>
<feature type="transmembrane region" description="Helical" evidence="1">
    <location>
        <begin position="34"/>
        <end position="54"/>
    </location>
</feature>
<keyword evidence="1" id="KW-0812">Transmembrane</keyword>
<protein>
    <recommendedName>
        <fullName evidence="4">DUF2975 domain-containing protein</fullName>
    </recommendedName>
</protein>
<evidence type="ECO:0008006" key="4">
    <source>
        <dbReference type="Google" id="ProtNLM"/>
    </source>
</evidence>
<dbReference type="EMBL" id="JBHUKS010000011">
    <property type="protein sequence ID" value="MFD2469077.1"/>
    <property type="molecule type" value="Genomic_DNA"/>
</dbReference>
<feature type="transmembrane region" description="Helical" evidence="1">
    <location>
        <begin position="140"/>
        <end position="160"/>
    </location>
</feature>
<reference evidence="3" key="1">
    <citation type="journal article" date="2019" name="Int. J. Syst. Evol. Microbiol.">
        <title>The Global Catalogue of Microorganisms (GCM) 10K type strain sequencing project: providing services to taxonomists for standard genome sequencing and annotation.</title>
        <authorList>
            <consortium name="The Broad Institute Genomics Platform"/>
            <consortium name="The Broad Institute Genome Sequencing Center for Infectious Disease"/>
            <person name="Wu L."/>
            <person name="Ma J."/>
        </authorList>
    </citation>
    <scope>NUCLEOTIDE SEQUENCE [LARGE SCALE GENOMIC DNA]</scope>
    <source>
        <strain evidence="3">CGMCC 4.7641</strain>
    </source>
</reference>
<evidence type="ECO:0000313" key="3">
    <source>
        <dbReference type="Proteomes" id="UP001597483"/>
    </source>
</evidence>
<dbReference type="RefSeq" id="WP_378305178.1">
    <property type="nucleotide sequence ID" value="NZ_JBHUKS010000011.1"/>
</dbReference>
<keyword evidence="3" id="KW-1185">Reference proteome</keyword>